<dbReference type="EMBL" id="AY682195">
    <property type="protein sequence ID" value="AAV35861.1"/>
    <property type="molecule type" value="Genomic_DNA"/>
</dbReference>
<protein>
    <submittedName>
        <fullName evidence="1">Orf41</fullName>
    </submittedName>
</protein>
<dbReference type="RefSeq" id="YP_164676.1">
    <property type="nucleotide sequence ID" value="NC_006565.1"/>
</dbReference>
<dbReference type="Proteomes" id="UP000002117">
    <property type="component" value="Segment"/>
</dbReference>
<organism evidence="1 2">
    <name type="scientific">Lactobacillus phage LP65</name>
    <dbReference type="NCBI Taxonomy" id="2892344"/>
    <lineage>
        <taxon>Viruses</taxon>
        <taxon>Duplodnaviria</taxon>
        <taxon>Heunggongvirae</taxon>
        <taxon>Uroviricota</taxon>
        <taxon>Caudoviricetes</taxon>
        <taxon>Herelleviridae</taxon>
        <taxon>Salchichonvirus</taxon>
        <taxon>Salchichonvirus LP65</taxon>
    </lineage>
</organism>
<accession>Q5ULS3</accession>
<evidence type="ECO:0000313" key="1">
    <source>
        <dbReference type="EMBL" id="AAV35861.1"/>
    </source>
</evidence>
<evidence type="ECO:0000313" key="2">
    <source>
        <dbReference type="Proteomes" id="UP000002117"/>
    </source>
</evidence>
<proteinExistence type="predicted"/>
<gene>
    <name evidence="1" type="ORF">orf41</name>
</gene>
<sequence>MKSKASNGNGKQLRLKDLAEHPAELSMAVGMVHESKSLTQIRDFLDKNGFTFSIATISSFKKKVLTADATGQNVDDLIKGKKQLKDVKGKMSGFTGNQPSVEGFPEDNLKNQQLRYKELNKENIDVVPIEDNSNTEFVSVRATMEDMINVGINTFKQLNTLDQQSLLKLLVEYNKAFGAKDNGLTLSSLKQYQLIVMSQQRAMAKILLKYVPEDKRGDASAEMEKRTSEIIETVAQTKDGKTLISELKKAGLEI</sequence>
<dbReference type="KEGG" id="vg:3197366"/>
<keyword evidence="2" id="KW-1185">Reference proteome</keyword>
<name>Q5ULS3_9CAUD</name>
<reference evidence="1 2" key="1">
    <citation type="journal article" date="2004" name="J. Bacteriol.">
        <title>Lactobacillus plantarum bacteriophage LP65: a new member of the SPO1-like genus of the family Myoviridae.</title>
        <authorList>
            <person name="Chibani-Chennoufi S."/>
            <person name="Dillmann M.L."/>
            <person name="Marvin-Guy L."/>
            <person name="Rami-Shojaei S."/>
            <person name="Brussow H."/>
        </authorList>
    </citation>
    <scope>NUCLEOTIDE SEQUENCE</scope>
</reference>